<evidence type="ECO:0000313" key="4">
    <source>
        <dbReference type="EMBL" id="KYB26653.1"/>
    </source>
</evidence>
<reference evidence="4 5" key="1">
    <citation type="journal article" date="2008" name="Nature">
        <title>The genome of the model beetle and pest Tribolium castaneum.</title>
        <authorList>
            <consortium name="Tribolium Genome Sequencing Consortium"/>
            <person name="Richards S."/>
            <person name="Gibbs R.A."/>
            <person name="Weinstock G.M."/>
            <person name="Brown S.J."/>
            <person name="Denell R."/>
            <person name="Beeman R.W."/>
            <person name="Gibbs R."/>
            <person name="Beeman R.W."/>
            <person name="Brown S.J."/>
            <person name="Bucher G."/>
            <person name="Friedrich M."/>
            <person name="Grimmelikhuijzen C.J."/>
            <person name="Klingler M."/>
            <person name="Lorenzen M."/>
            <person name="Richards S."/>
            <person name="Roth S."/>
            <person name="Schroder R."/>
            <person name="Tautz D."/>
            <person name="Zdobnov E.M."/>
            <person name="Muzny D."/>
            <person name="Gibbs R.A."/>
            <person name="Weinstock G.M."/>
            <person name="Attaway T."/>
            <person name="Bell S."/>
            <person name="Buhay C.J."/>
            <person name="Chandrabose M.N."/>
            <person name="Chavez D."/>
            <person name="Clerk-Blankenburg K.P."/>
            <person name="Cree A."/>
            <person name="Dao M."/>
            <person name="Davis C."/>
            <person name="Chacko J."/>
            <person name="Dinh H."/>
            <person name="Dugan-Rocha S."/>
            <person name="Fowler G."/>
            <person name="Garner T.T."/>
            <person name="Garnes J."/>
            <person name="Gnirke A."/>
            <person name="Hawes A."/>
            <person name="Hernandez J."/>
            <person name="Hines S."/>
            <person name="Holder M."/>
            <person name="Hume J."/>
            <person name="Jhangiani S.N."/>
            <person name="Joshi V."/>
            <person name="Khan Z.M."/>
            <person name="Jackson L."/>
            <person name="Kovar C."/>
            <person name="Kowis A."/>
            <person name="Lee S."/>
            <person name="Lewis L.R."/>
            <person name="Margolis J."/>
            <person name="Morgan M."/>
            <person name="Nazareth L.V."/>
            <person name="Nguyen N."/>
            <person name="Okwuonu G."/>
            <person name="Parker D."/>
            <person name="Richards S."/>
            <person name="Ruiz S.J."/>
            <person name="Santibanez J."/>
            <person name="Savard J."/>
            <person name="Scherer S.E."/>
            <person name="Schneider B."/>
            <person name="Sodergren E."/>
            <person name="Tautz D."/>
            <person name="Vattahil S."/>
            <person name="Villasana D."/>
            <person name="White C.S."/>
            <person name="Wright R."/>
            <person name="Park Y."/>
            <person name="Beeman R.W."/>
            <person name="Lord J."/>
            <person name="Oppert B."/>
            <person name="Lorenzen M."/>
            <person name="Brown S."/>
            <person name="Wang L."/>
            <person name="Savard J."/>
            <person name="Tautz D."/>
            <person name="Richards S."/>
            <person name="Weinstock G."/>
            <person name="Gibbs R.A."/>
            <person name="Liu Y."/>
            <person name="Worley K."/>
            <person name="Weinstock G."/>
            <person name="Elsik C.G."/>
            <person name="Reese J.T."/>
            <person name="Elhaik E."/>
            <person name="Landan G."/>
            <person name="Graur D."/>
            <person name="Arensburger P."/>
            <person name="Atkinson P."/>
            <person name="Beeman R.W."/>
            <person name="Beidler J."/>
            <person name="Brown S.J."/>
            <person name="Demuth J.P."/>
            <person name="Drury D.W."/>
            <person name="Du Y.Z."/>
            <person name="Fujiwara H."/>
            <person name="Lorenzen M."/>
            <person name="Maselli V."/>
            <person name="Osanai M."/>
            <person name="Park Y."/>
            <person name="Robertson H.M."/>
            <person name="Tu Z."/>
            <person name="Wang J.J."/>
            <person name="Wang S."/>
            <person name="Richards S."/>
            <person name="Song H."/>
            <person name="Zhang L."/>
            <person name="Sodergren E."/>
            <person name="Werner D."/>
            <person name="Stanke M."/>
            <person name="Morgenstern B."/>
            <person name="Solovyev V."/>
            <person name="Kosarev P."/>
            <person name="Brown G."/>
            <person name="Chen H.C."/>
            <person name="Ermolaeva O."/>
            <person name="Hlavina W."/>
            <person name="Kapustin Y."/>
            <person name="Kiryutin B."/>
            <person name="Kitts P."/>
            <person name="Maglott D."/>
            <person name="Pruitt K."/>
            <person name="Sapojnikov V."/>
            <person name="Souvorov A."/>
            <person name="Mackey A.J."/>
            <person name="Waterhouse R.M."/>
            <person name="Wyder S."/>
            <person name="Zdobnov E.M."/>
            <person name="Zdobnov E.M."/>
            <person name="Wyder S."/>
            <person name="Kriventseva E.V."/>
            <person name="Kadowaki T."/>
            <person name="Bork P."/>
            <person name="Aranda M."/>
            <person name="Bao R."/>
            <person name="Beermann A."/>
            <person name="Berns N."/>
            <person name="Bolognesi R."/>
            <person name="Bonneton F."/>
            <person name="Bopp D."/>
            <person name="Brown S.J."/>
            <person name="Bucher G."/>
            <person name="Butts T."/>
            <person name="Chaumot A."/>
            <person name="Denell R.E."/>
            <person name="Ferrier D.E."/>
            <person name="Friedrich M."/>
            <person name="Gordon C.M."/>
            <person name="Jindra M."/>
            <person name="Klingler M."/>
            <person name="Lan Q."/>
            <person name="Lattorff H.M."/>
            <person name="Laudet V."/>
            <person name="von Levetsow C."/>
            <person name="Liu Z."/>
            <person name="Lutz R."/>
            <person name="Lynch J.A."/>
            <person name="da Fonseca R.N."/>
            <person name="Posnien N."/>
            <person name="Reuter R."/>
            <person name="Roth S."/>
            <person name="Savard J."/>
            <person name="Schinko J.B."/>
            <person name="Schmitt C."/>
            <person name="Schoppmeier M."/>
            <person name="Schroder R."/>
            <person name="Shippy T.D."/>
            <person name="Simonnet F."/>
            <person name="Marques-Souza H."/>
            <person name="Tautz D."/>
            <person name="Tomoyasu Y."/>
            <person name="Trauner J."/>
            <person name="Van der Zee M."/>
            <person name="Vervoort M."/>
            <person name="Wittkopp N."/>
            <person name="Wimmer E.A."/>
            <person name="Yang X."/>
            <person name="Jones A.K."/>
            <person name="Sattelle D.B."/>
            <person name="Ebert P.R."/>
            <person name="Nelson D."/>
            <person name="Scott J.G."/>
            <person name="Beeman R.W."/>
            <person name="Muthukrishnan S."/>
            <person name="Kramer K.J."/>
            <person name="Arakane Y."/>
            <person name="Beeman R.W."/>
            <person name="Zhu Q."/>
            <person name="Hogenkamp D."/>
            <person name="Dixit R."/>
            <person name="Oppert B."/>
            <person name="Jiang H."/>
            <person name="Zou Z."/>
            <person name="Marshall J."/>
            <person name="Elpidina E."/>
            <person name="Vinokurov K."/>
            <person name="Oppert C."/>
            <person name="Zou Z."/>
            <person name="Evans J."/>
            <person name="Lu Z."/>
            <person name="Zhao P."/>
            <person name="Sumathipala N."/>
            <person name="Altincicek B."/>
            <person name="Vilcinskas A."/>
            <person name="Williams M."/>
            <person name="Hultmark D."/>
            <person name="Hetru C."/>
            <person name="Jiang H."/>
            <person name="Grimmelikhuijzen C.J."/>
            <person name="Hauser F."/>
            <person name="Cazzamali G."/>
            <person name="Williamson M."/>
            <person name="Park Y."/>
            <person name="Li B."/>
            <person name="Tanaka Y."/>
            <person name="Predel R."/>
            <person name="Neupert S."/>
            <person name="Schachtner J."/>
            <person name="Verleyen P."/>
            <person name="Raible F."/>
            <person name="Bork P."/>
            <person name="Friedrich M."/>
            <person name="Walden K.K."/>
            <person name="Robertson H.M."/>
            <person name="Angeli S."/>
            <person name="Foret S."/>
            <person name="Bucher G."/>
            <person name="Schuetz S."/>
            <person name="Maleszka R."/>
            <person name="Wimmer E.A."/>
            <person name="Beeman R.W."/>
            <person name="Lorenzen M."/>
            <person name="Tomoyasu Y."/>
            <person name="Miller S.C."/>
            <person name="Grossmann D."/>
            <person name="Bucher G."/>
        </authorList>
    </citation>
    <scope>NUCLEOTIDE SEQUENCE [LARGE SCALE GENOMIC DNA]</scope>
    <source>
        <strain evidence="4 5">Georgia GA2</strain>
    </source>
</reference>
<protein>
    <submittedName>
        <fullName evidence="4">Uncharacterized protein</fullName>
    </submittedName>
</protein>
<feature type="domain" description="Tyrosine specific protein phosphatases" evidence="3">
    <location>
        <begin position="595"/>
        <end position="667"/>
    </location>
</feature>
<feature type="domain" description="Tyrosine-protein phosphatase" evidence="2">
    <location>
        <begin position="104"/>
        <end position="368"/>
    </location>
</feature>
<dbReference type="Proteomes" id="UP000007266">
    <property type="component" value="Linkage group 7"/>
</dbReference>
<proteinExistence type="predicted"/>
<feature type="domain" description="Tyrosine-protein phosphatase" evidence="2">
    <location>
        <begin position="400"/>
        <end position="676"/>
    </location>
</feature>
<evidence type="ECO:0000256" key="1">
    <source>
        <dbReference type="SAM" id="MobiDB-lite"/>
    </source>
</evidence>
<dbReference type="PROSITE" id="PS00383">
    <property type="entry name" value="TYR_PHOSPHATASE_1"/>
    <property type="match status" value="1"/>
</dbReference>
<dbReference type="STRING" id="7070.A0A139WFB9"/>
<dbReference type="PROSITE" id="PS50055">
    <property type="entry name" value="TYR_PHOSPHATASE_PTP"/>
    <property type="match status" value="2"/>
</dbReference>
<evidence type="ECO:0000259" key="3">
    <source>
        <dbReference type="PROSITE" id="PS50056"/>
    </source>
</evidence>
<dbReference type="PRINTS" id="PR00700">
    <property type="entry name" value="PRTYPHPHTASE"/>
</dbReference>
<dbReference type="InParanoid" id="A0A139WFB9"/>
<dbReference type="KEGG" id="tca:662019"/>
<organism evidence="4 5">
    <name type="scientific">Tribolium castaneum</name>
    <name type="common">Red flour beetle</name>
    <dbReference type="NCBI Taxonomy" id="7070"/>
    <lineage>
        <taxon>Eukaryota</taxon>
        <taxon>Metazoa</taxon>
        <taxon>Ecdysozoa</taxon>
        <taxon>Arthropoda</taxon>
        <taxon>Hexapoda</taxon>
        <taxon>Insecta</taxon>
        <taxon>Pterygota</taxon>
        <taxon>Neoptera</taxon>
        <taxon>Endopterygota</taxon>
        <taxon>Coleoptera</taxon>
        <taxon>Polyphaga</taxon>
        <taxon>Cucujiformia</taxon>
        <taxon>Tenebrionidae</taxon>
        <taxon>Tenebrionidae incertae sedis</taxon>
        <taxon>Tribolium</taxon>
    </lineage>
</organism>
<dbReference type="FunCoup" id="A0A139WFB9">
    <property type="interactions" value="82"/>
</dbReference>
<feature type="compositionally biased region" description="Basic and acidic residues" evidence="1">
    <location>
        <begin position="1"/>
        <end position="13"/>
    </location>
</feature>
<dbReference type="SMART" id="SM00404">
    <property type="entry name" value="PTPc_motif"/>
    <property type="match status" value="2"/>
</dbReference>
<reference evidence="4 5" key="2">
    <citation type="journal article" date="2010" name="Nucleic Acids Res.">
        <title>BeetleBase in 2010: revisions to provide comprehensive genomic information for Tribolium castaneum.</title>
        <authorList>
            <person name="Kim H.S."/>
            <person name="Murphy T."/>
            <person name="Xia J."/>
            <person name="Caragea D."/>
            <person name="Park Y."/>
            <person name="Beeman R.W."/>
            <person name="Lorenzen M.D."/>
            <person name="Butcher S."/>
            <person name="Manak J.R."/>
            <person name="Brown S.J."/>
        </authorList>
    </citation>
    <scope>GENOME REANNOTATION</scope>
    <source>
        <strain evidence="4 5">Georgia GA2</strain>
    </source>
</reference>
<dbReference type="InterPro" id="IPR000387">
    <property type="entry name" value="Tyr_Pase_dom"/>
</dbReference>
<dbReference type="Gene3D" id="3.90.190.10">
    <property type="entry name" value="Protein tyrosine phosphatase superfamily"/>
    <property type="match status" value="2"/>
</dbReference>
<dbReference type="EMBL" id="KQ971352">
    <property type="protein sequence ID" value="KYB26653.1"/>
    <property type="molecule type" value="Genomic_DNA"/>
</dbReference>
<dbReference type="PANTHER" id="PTHR19134">
    <property type="entry name" value="RECEPTOR-TYPE TYROSINE-PROTEIN PHOSPHATASE"/>
    <property type="match status" value="1"/>
</dbReference>
<dbReference type="CDD" id="cd00047">
    <property type="entry name" value="PTPc"/>
    <property type="match status" value="2"/>
</dbReference>
<dbReference type="InterPro" id="IPR000242">
    <property type="entry name" value="PTP_cat"/>
</dbReference>
<accession>A0A139WFB9</accession>
<evidence type="ECO:0000313" key="5">
    <source>
        <dbReference type="Proteomes" id="UP000007266"/>
    </source>
</evidence>
<dbReference type="InterPro" id="IPR003595">
    <property type="entry name" value="Tyr_Pase_cat"/>
</dbReference>
<dbReference type="SMART" id="SM00194">
    <property type="entry name" value="PTPc"/>
    <property type="match status" value="2"/>
</dbReference>
<dbReference type="FunFam" id="3.90.190.10:FF:000062">
    <property type="entry name" value="Receptor-type tyrosine-protein phosphatase kappa"/>
    <property type="match status" value="1"/>
</dbReference>
<dbReference type="GO" id="GO:0009653">
    <property type="term" value="P:anatomical structure morphogenesis"/>
    <property type="evidence" value="ECO:0007669"/>
    <property type="project" value="UniProtKB-ARBA"/>
</dbReference>
<dbReference type="FunFam" id="3.90.190.10:FF:000070">
    <property type="entry name" value="Receptor-type tyrosine-protein phosphatase kappa"/>
    <property type="match status" value="1"/>
</dbReference>
<sequence>MSSEPDMKLKEHASGTVRRKHRSRSTPRYNDVEKPRKKRHISAATSLVTLPNTIKLSMLNSGLLPTSRYNNENGSLVATITDSPIELKDYIKVCEERRKFPVLYKLEFQIAIKVETHSCRHGTRRANLEKNQNQKCIPYDYNRVVLETIEGEHDSDYINASYVDSLLKPNAYIVTQGPTEETVTDFWRMVWQEKACCIVMLTKTFDFIKVMCVQYWPASKDLEETYGGITIGIMQEEELANFHIRTFRLTKKQEEQVVEERFILQFHFTEWHSHTCPFSNAVLEFRRRVRAVVGHRIKSNEAGPMVVHCNDGGGRSGVYLAIDANMELQEEEDKFDVFGYLKKLRQSRKGLVENVEQYKFIYDTLEEYVTCGNSWFPVSELSQRLKQKSAKNTLSKLNEYQREYSLICKQTPRFTIGDCAGGHRGDNRKKNRDVLIVPPDNFRPYLTSFQGNNYTDYINAVFVDGYTKPREYIVTEWPLKSTCGEFWSLVYDYECSAVVVLCVPPHNSILAQQQFPSFWPEGRTPKKYGPVFTIDHISHNHYTNIRTWVFRINKKIVSLTELMAGVKAPPKTVQLFQLTCWPMGHKVPTSTNSLVELMNMVERWRQRTDYGPVCVVSPDGRSRCGIYCAANACIEQVIQHGEVDVFQAVRTVRRHRPQLVENITEYKYCYDVVLHYVLHYLQKDLEEMKIKSKQN</sequence>
<dbReference type="GO" id="GO:0007165">
    <property type="term" value="P:signal transduction"/>
    <property type="evidence" value="ECO:0000318"/>
    <property type="project" value="GO_Central"/>
</dbReference>
<evidence type="ECO:0000259" key="2">
    <source>
        <dbReference type="PROSITE" id="PS50055"/>
    </source>
</evidence>
<feature type="domain" description="Tyrosine specific protein phosphatases" evidence="3">
    <location>
        <begin position="283"/>
        <end position="359"/>
    </location>
</feature>
<keyword evidence="5" id="KW-1185">Reference proteome</keyword>
<dbReference type="AlphaFoldDB" id="A0A139WFB9"/>
<dbReference type="GO" id="GO:0048666">
    <property type="term" value="P:neuron development"/>
    <property type="evidence" value="ECO:0007669"/>
    <property type="project" value="UniProtKB-ARBA"/>
</dbReference>
<dbReference type="InterPro" id="IPR016130">
    <property type="entry name" value="Tyr_Pase_AS"/>
</dbReference>
<dbReference type="PANTHER" id="PTHR19134:SF561">
    <property type="entry name" value="PROTEIN TYROSINE PHOSPHATASE 36E, ISOFORM A"/>
    <property type="match status" value="1"/>
</dbReference>
<gene>
    <name evidence="4" type="primary">GLEAN_09173</name>
    <name evidence="4" type="ORF">TcasGA2_TC009173</name>
</gene>
<dbReference type="PROSITE" id="PS50056">
    <property type="entry name" value="TYR_PHOSPHATASE_2"/>
    <property type="match status" value="2"/>
</dbReference>
<dbReference type="Pfam" id="PF00102">
    <property type="entry name" value="Y_phosphatase"/>
    <property type="match status" value="2"/>
</dbReference>
<dbReference type="SUPFAM" id="SSF52799">
    <property type="entry name" value="(Phosphotyrosine protein) phosphatases II"/>
    <property type="match status" value="2"/>
</dbReference>
<dbReference type="OrthoDB" id="6144703at2759"/>
<feature type="region of interest" description="Disordered" evidence="1">
    <location>
        <begin position="1"/>
        <end position="38"/>
    </location>
</feature>
<name>A0A139WFB9_TRICA</name>
<dbReference type="InterPro" id="IPR029021">
    <property type="entry name" value="Prot-tyrosine_phosphatase-like"/>
</dbReference>
<dbReference type="InterPro" id="IPR050348">
    <property type="entry name" value="Protein-Tyr_Phosphatase"/>
</dbReference>
<dbReference type="OMA" id="ATKVETH"/>
<dbReference type="GO" id="GO:0004725">
    <property type="term" value="F:protein tyrosine phosphatase activity"/>
    <property type="evidence" value="ECO:0000318"/>
    <property type="project" value="GO_Central"/>
</dbReference>